<keyword evidence="4" id="KW-1185">Reference proteome</keyword>
<protein>
    <submittedName>
        <fullName evidence="3">Nicotinamidase-related amidase</fullName>
    </submittedName>
</protein>
<evidence type="ECO:0000259" key="2">
    <source>
        <dbReference type="Pfam" id="PF00857"/>
    </source>
</evidence>
<dbReference type="GO" id="GO:0016787">
    <property type="term" value="F:hydrolase activity"/>
    <property type="evidence" value="ECO:0007669"/>
    <property type="project" value="UniProtKB-KW"/>
</dbReference>
<gene>
    <name evidence="3" type="ORF">HNQ72_005981</name>
</gene>
<feature type="domain" description="Isochorismatase-like" evidence="2">
    <location>
        <begin position="10"/>
        <end position="179"/>
    </location>
</feature>
<dbReference type="Proteomes" id="UP000547879">
    <property type="component" value="Unassembled WGS sequence"/>
</dbReference>
<proteinExistence type="predicted"/>
<dbReference type="Pfam" id="PF00857">
    <property type="entry name" value="Isochorismatase"/>
    <property type="match status" value="1"/>
</dbReference>
<evidence type="ECO:0000256" key="1">
    <source>
        <dbReference type="ARBA" id="ARBA00022801"/>
    </source>
</evidence>
<dbReference type="EMBL" id="JACHEG010000015">
    <property type="protein sequence ID" value="MBB6166130.1"/>
    <property type="molecule type" value="Genomic_DNA"/>
</dbReference>
<dbReference type="Gene3D" id="3.40.50.850">
    <property type="entry name" value="Isochorismatase-like"/>
    <property type="match status" value="1"/>
</dbReference>
<sequence>MKVVGEWRHICVDAQRMFCEDTPWHVPWMMRVLPQLQELSERHAARTIFTRFIPPTRAEDAIGSWKDYYRKWWMMTGEHLPKELLGLAPSLQALVPPARVFDKMAYSPWVDGRLASRLRQENVDTVVVSGGETDVCVLATILGAIDLGFRVIMLSDAVCSGADETHDAAVDLLGDRFSVQLELMQTEAFLSAAADQPIA</sequence>
<accession>A0A7W9YCP3</accession>
<dbReference type="InterPro" id="IPR036380">
    <property type="entry name" value="Isochorismatase-like_sf"/>
</dbReference>
<organism evidence="3 4">
    <name type="scientific">Rhizobium wenxiniae</name>
    <dbReference type="NCBI Taxonomy" id="1737357"/>
    <lineage>
        <taxon>Bacteria</taxon>
        <taxon>Pseudomonadati</taxon>
        <taxon>Pseudomonadota</taxon>
        <taxon>Alphaproteobacteria</taxon>
        <taxon>Hyphomicrobiales</taxon>
        <taxon>Rhizobiaceae</taxon>
        <taxon>Rhizobium/Agrobacterium group</taxon>
        <taxon>Rhizobium</taxon>
    </lineage>
</organism>
<name>A0A7W9YCP3_9HYPH</name>
<evidence type="ECO:0000313" key="4">
    <source>
        <dbReference type="Proteomes" id="UP000547879"/>
    </source>
</evidence>
<dbReference type="InterPro" id="IPR000868">
    <property type="entry name" value="Isochorismatase-like_dom"/>
</dbReference>
<dbReference type="CDD" id="cd00431">
    <property type="entry name" value="cysteine_hydrolases"/>
    <property type="match status" value="1"/>
</dbReference>
<keyword evidence="1" id="KW-0378">Hydrolase</keyword>
<dbReference type="SUPFAM" id="SSF52499">
    <property type="entry name" value="Isochorismatase-like hydrolases"/>
    <property type="match status" value="1"/>
</dbReference>
<dbReference type="PANTHER" id="PTHR43540:SF6">
    <property type="entry name" value="ISOCHORISMATASE-LIKE DOMAIN-CONTAINING PROTEIN"/>
    <property type="match status" value="1"/>
</dbReference>
<dbReference type="PANTHER" id="PTHR43540">
    <property type="entry name" value="PEROXYUREIDOACRYLATE/UREIDOACRYLATE AMIDOHYDROLASE-RELATED"/>
    <property type="match status" value="1"/>
</dbReference>
<dbReference type="InterPro" id="IPR050272">
    <property type="entry name" value="Isochorismatase-like_hydrls"/>
</dbReference>
<reference evidence="3 4" key="1">
    <citation type="submission" date="2020-08" db="EMBL/GenBank/DDBJ databases">
        <title>Genomic Encyclopedia of Type Strains, Phase IV (KMG-IV): sequencing the most valuable type-strain genomes for metagenomic binning, comparative biology and taxonomic classification.</title>
        <authorList>
            <person name="Goeker M."/>
        </authorList>
    </citation>
    <scope>NUCLEOTIDE SEQUENCE [LARGE SCALE GENOMIC DNA]</scope>
    <source>
        <strain evidence="3 4">DSM 100734</strain>
    </source>
</reference>
<dbReference type="AlphaFoldDB" id="A0A7W9YCP3"/>
<comment type="caution">
    <text evidence="3">The sequence shown here is derived from an EMBL/GenBank/DDBJ whole genome shotgun (WGS) entry which is preliminary data.</text>
</comment>
<evidence type="ECO:0000313" key="3">
    <source>
        <dbReference type="EMBL" id="MBB6166130.1"/>
    </source>
</evidence>
<dbReference type="RefSeq" id="WP_183997991.1">
    <property type="nucleotide sequence ID" value="NZ_BMHW01000017.1"/>
</dbReference>